<evidence type="ECO:0000256" key="5">
    <source>
        <dbReference type="ARBA" id="ARBA00023242"/>
    </source>
</evidence>
<dbReference type="GO" id="GO:0000978">
    <property type="term" value="F:RNA polymerase II cis-regulatory region sequence-specific DNA binding"/>
    <property type="evidence" value="ECO:0007669"/>
    <property type="project" value="TreeGrafter"/>
</dbReference>
<dbReference type="AlphaFoldDB" id="A0AAP0K1Q3"/>
<evidence type="ECO:0000256" key="3">
    <source>
        <dbReference type="ARBA" id="ARBA00023125"/>
    </source>
</evidence>
<keyword evidence="9" id="KW-1185">Reference proteome</keyword>
<dbReference type="Proteomes" id="UP001420932">
    <property type="component" value="Unassembled WGS sequence"/>
</dbReference>
<keyword evidence="3" id="KW-0238">DNA-binding</keyword>
<dbReference type="EMBL" id="JBBNAF010000005">
    <property type="protein sequence ID" value="KAK9143720.1"/>
    <property type="molecule type" value="Genomic_DNA"/>
</dbReference>
<dbReference type="PANTHER" id="PTHR11945">
    <property type="entry name" value="MADS BOX PROTEIN"/>
    <property type="match status" value="1"/>
</dbReference>
<comment type="caution">
    <text evidence="8">The sequence shown here is derived from an EMBL/GenBank/DDBJ whole genome shotgun (WGS) entry which is preliminary data.</text>
</comment>
<dbReference type="PROSITE" id="PS50066">
    <property type="entry name" value="MADS_BOX_2"/>
    <property type="match status" value="2"/>
</dbReference>
<dbReference type="Gene3D" id="3.40.1810.10">
    <property type="entry name" value="Transcription factor, MADS-box"/>
    <property type="match status" value="2"/>
</dbReference>
<sequence>MGRKKIEIKAIEDKDKRLVTFSKRRKGIFNKAKQMCMIDGSMKMSIVVFSPAGKPFSFHHPSATDHTAIDQFLNCQNPSRQSTDTKEGFWQEKVNLDQIQTLEELVKFEDELKSLKNTAMARLQEIESNNRSYEASTTSSSLRLLNCCGATDEGPMVEDEEINALLGTEFVYLLLIGNMDMREVEESVFAASDAKAILDKGKRQVTFSKRRKGLFNKSEHMCVIDETMKISIVVFSPAGKPFSFHHPSTDHTAIDHFLNRHNLSDSSHTARQPMDTKEGFWWDKVNIDELQTVEELTKFEDELESLKNTATTRLREIELQRTSEAASTSSSLCLIDCGSNEGSMVEDEEINALLGFYDPVTPPHL</sequence>
<organism evidence="8 9">
    <name type="scientific">Stephania yunnanensis</name>
    <dbReference type="NCBI Taxonomy" id="152371"/>
    <lineage>
        <taxon>Eukaryota</taxon>
        <taxon>Viridiplantae</taxon>
        <taxon>Streptophyta</taxon>
        <taxon>Embryophyta</taxon>
        <taxon>Tracheophyta</taxon>
        <taxon>Spermatophyta</taxon>
        <taxon>Magnoliopsida</taxon>
        <taxon>Ranunculales</taxon>
        <taxon>Menispermaceae</taxon>
        <taxon>Menispermoideae</taxon>
        <taxon>Cissampelideae</taxon>
        <taxon>Stephania</taxon>
    </lineage>
</organism>
<dbReference type="PANTHER" id="PTHR11945:SF629">
    <property type="entry name" value="OS02G0164450 PROTEIN"/>
    <property type="match status" value="1"/>
</dbReference>
<dbReference type="Pfam" id="PF00319">
    <property type="entry name" value="SRF-TF"/>
    <property type="match status" value="2"/>
</dbReference>
<protein>
    <recommendedName>
        <fullName evidence="7">MADS-box domain-containing protein</fullName>
    </recommendedName>
</protein>
<dbReference type="SMART" id="SM00432">
    <property type="entry name" value="MADS"/>
    <property type="match status" value="2"/>
</dbReference>
<evidence type="ECO:0000256" key="2">
    <source>
        <dbReference type="ARBA" id="ARBA00023015"/>
    </source>
</evidence>
<name>A0AAP0K1Q3_9MAGN</name>
<dbReference type="GO" id="GO:0046983">
    <property type="term" value="F:protein dimerization activity"/>
    <property type="evidence" value="ECO:0007669"/>
    <property type="project" value="InterPro"/>
</dbReference>
<proteinExistence type="predicted"/>
<evidence type="ECO:0000256" key="1">
    <source>
        <dbReference type="ARBA" id="ARBA00004123"/>
    </source>
</evidence>
<keyword evidence="2" id="KW-0805">Transcription regulation</keyword>
<feature type="coiled-coil region" evidence="6">
    <location>
        <begin position="289"/>
        <end position="320"/>
    </location>
</feature>
<feature type="coiled-coil region" evidence="6">
    <location>
        <begin position="98"/>
        <end position="136"/>
    </location>
</feature>
<gene>
    <name evidence="8" type="ORF">Syun_013120</name>
</gene>
<evidence type="ECO:0000313" key="8">
    <source>
        <dbReference type="EMBL" id="KAK9143720.1"/>
    </source>
</evidence>
<keyword evidence="5" id="KW-0539">Nucleus</keyword>
<dbReference type="InterPro" id="IPR036879">
    <property type="entry name" value="TF_MADSbox_sf"/>
</dbReference>
<evidence type="ECO:0000313" key="9">
    <source>
        <dbReference type="Proteomes" id="UP001420932"/>
    </source>
</evidence>
<keyword evidence="6" id="KW-0175">Coiled coil</keyword>
<dbReference type="PRINTS" id="PR00404">
    <property type="entry name" value="MADSDOMAIN"/>
</dbReference>
<dbReference type="GO" id="GO:0000981">
    <property type="term" value="F:DNA-binding transcription factor activity, RNA polymerase II-specific"/>
    <property type="evidence" value="ECO:0007669"/>
    <property type="project" value="TreeGrafter"/>
</dbReference>
<feature type="domain" description="MADS-box" evidence="7">
    <location>
        <begin position="195"/>
        <end position="248"/>
    </location>
</feature>
<feature type="domain" description="MADS-box" evidence="7">
    <location>
        <begin position="1"/>
        <end position="62"/>
    </location>
</feature>
<keyword evidence="4" id="KW-0804">Transcription</keyword>
<dbReference type="SUPFAM" id="SSF55455">
    <property type="entry name" value="SRF-like"/>
    <property type="match status" value="2"/>
</dbReference>
<accession>A0AAP0K1Q3</accession>
<evidence type="ECO:0000256" key="4">
    <source>
        <dbReference type="ARBA" id="ARBA00023163"/>
    </source>
</evidence>
<evidence type="ECO:0000259" key="7">
    <source>
        <dbReference type="PROSITE" id="PS50066"/>
    </source>
</evidence>
<dbReference type="InterPro" id="IPR002100">
    <property type="entry name" value="TF_MADSbox"/>
</dbReference>
<dbReference type="GO" id="GO:0005634">
    <property type="term" value="C:nucleus"/>
    <property type="evidence" value="ECO:0007669"/>
    <property type="project" value="UniProtKB-SubCell"/>
</dbReference>
<reference evidence="8 9" key="1">
    <citation type="submission" date="2024-01" db="EMBL/GenBank/DDBJ databases">
        <title>Genome assemblies of Stephania.</title>
        <authorList>
            <person name="Yang L."/>
        </authorList>
    </citation>
    <scope>NUCLEOTIDE SEQUENCE [LARGE SCALE GENOMIC DNA]</scope>
    <source>
        <strain evidence="8">YNDBR</strain>
        <tissue evidence="8">Leaf</tissue>
    </source>
</reference>
<evidence type="ECO:0000256" key="6">
    <source>
        <dbReference type="SAM" id="Coils"/>
    </source>
</evidence>
<comment type="subcellular location">
    <subcellularLocation>
        <location evidence="1">Nucleus</location>
    </subcellularLocation>
</comment>